<protein>
    <submittedName>
        <fullName evidence="2">Uncharacterized protein</fullName>
    </submittedName>
</protein>
<evidence type="ECO:0000313" key="2">
    <source>
        <dbReference type="EMBL" id="KAK8054145.1"/>
    </source>
</evidence>
<feature type="compositionally biased region" description="Basic and acidic residues" evidence="1">
    <location>
        <begin position="1"/>
        <end position="12"/>
    </location>
</feature>
<dbReference type="EMBL" id="JAQQWM010000008">
    <property type="protein sequence ID" value="KAK8054145.1"/>
    <property type="molecule type" value="Genomic_DNA"/>
</dbReference>
<feature type="compositionally biased region" description="Polar residues" evidence="1">
    <location>
        <begin position="27"/>
        <end position="43"/>
    </location>
</feature>
<dbReference type="Proteomes" id="UP001446871">
    <property type="component" value="Unassembled WGS sequence"/>
</dbReference>
<evidence type="ECO:0000313" key="3">
    <source>
        <dbReference type="Proteomes" id="UP001446871"/>
    </source>
</evidence>
<organism evidence="2 3">
    <name type="scientific">Apiospora saccharicola</name>
    <dbReference type="NCBI Taxonomy" id="335842"/>
    <lineage>
        <taxon>Eukaryota</taxon>
        <taxon>Fungi</taxon>
        <taxon>Dikarya</taxon>
        <taxon>Ascomycota</taxon>
        <taxon>Pezizomycotina</taxon>
        <taxon>Sordariomycetes</taxon>
        <taxon>Xylariomycetidae</taxon>
        <taxon>Amphisphaeriales</taxon>
        <taxon>Apiosporaceae</taxon>
        <taxon>Apiospora</taxon>
    </lineage>
</organism>
<evidence type="ECO:0000256" key="1">
    <source>
        <dbReference type="SAM" id="MobiDB-lite"/>
    </source>
</evidence>
<sequence>MATETTQRDEGVAWKPLATASDGVEGSPSNYRATGSSIRSSTPEHGGHRLRVAGRCRSNRRG</sequence>
<comment type="caution">
    <text evidence="2">The sequence shown here is derived from an EMBL/GenBank/DDBJ whole genome shotgun (WGS) entry which is preliminary data.</text>
</comment>
<keyword evidence="3" id="KW-1185">Reference proteome</keyword>
<feature type="region of interest" description="Disordered" evidence="1">
    <location>
        <begin position="1"/>
        <end position="62"/>
    </location>
</feature>
<proteinExistence type="predicted"/>
<gene>
    <name evidence="2" type="ORF">PG996_013446</name>
</gene>
<accession>A0ABR1U5I0</accession>
<reference evidence="2 3" key="1">
    <citation type="submission" date="2023-01" db="EMBL/GenBank/DDBJ databases">
        <title>Analysis of 21 Apiospora genomes using comparative genomics revels a genus with tremendous synthesis potential of carbohydrate active enzymes and secondary metabolites.</title>
        <authorList>
            <person name="Sorensen T."/>
        </authorList>
    </citation>
    <scope>NUCLEOTIDE SEQUENCE [LARGE SCALE GENOMIC DNA]</scope>
    <source>
        <strain evidence="2 3">CBS 83171</strain>
    </source>
</reference>
<feature type="compositionally biased region" description="Basic residues" evidence="1">
    <location>
        <begin position="48"/>
        <end position="62"/>
    </location>
</feature>
<name>A0ABR1U5I0_9PEZI</name>